<feature type="region of interest" description="Disordered" evidence="11">
    <location>
        <begin position="157"/>
        <end position="194"/>
    </location>
</feature>
<dbReference type="InterPro" id="IPR028009">
    <property type="entry name" value="ESCO_Acetyltransf_dom"/>
</dbReference>
<keyword evidence="9" id="KW-0012">Acyltransferase</keyword>
<feature type="region of interest" description="Disordered" evidence="11">
    <location>
        <begin position="259"/>
        <end position="302"/>
    </location>
</feature>
<protein>
    <submittedName>
        <fullName evidence="15">N-acetyltransferase ESCO2</fullName>
    </submittedName>
</protein>
<evidence type="ECO:0000256" key="3">
    <source>
        <dbReference type="ARBA" id="ARBA00022679"/>
    </source>
</evidence>
<comment type="similarity">
    <text evidence="2">Belongs to the acetyltransferase family. ECO subfamily.</text>
</comment>
<feature type="compositionally biased region" description="Polar residues" evidence="11">
    <location>
        <begin position="259"/>
        <end position="269"/>
    </location>
</feature>
<gene>
    <name evidence="15" type="primary">ESCO2</name>
</gene>
<dbReference type="GO" id="GO:0007064">
    <property type="term" value="P:mitotic sister chromatid cohesion"/>
    <property type="evidence" value="ECO:0007669"/>
    <property type="project" value="TreeGrafter"/>
</dbReference>
<accession>A0A6P7XN31</accession>
<proteinExistence type="inferred from homology"/>
<dbReference type="Pfam" id="PF13880">
    <property type="entry name" value="Acetyltransf_13"/>
    <property type="match status" value="1"/>
</dbReference>
<feature type="compositionally biased region" description="Polar residues" evidence="11">
    <location>
        <begin position="426"/>
        <end position="450"/>
    </location>
</feature>
<dbReference type="PANTHER" id="PTHR45884">
    <property type="entry name" value="N-ACETYLTRANSFERASE ECO"/>
    <property type="match status" value="1"/>
</dbReference>
<dbReference type="Pfam" id="PF13878">
    <property type="entry name" value="zf-C2H2_3"/>
    <property type="match status" value="1"/>
</dbReference>
<evidence type="ECO:0000256" key="8">
    <source>
        <dbReference type="ARBA" id="ARBA00023306"/>
    </source>
</evidence>
<keyword evidence="6" id="KW-0862">Zinc</keyword>
<evidence type="ECO:0000256" key="5">
    <source>
        <dbReference type="ARBA" id="ARBA00022771"/>
    </source>
</evidence>
<dbReference type="FunCoup" id="A0A6P7XN31">
    <property type="interactions" value="1667"/>
</dbReference>
<name>A0A6P7XN31_9AMPH</name>
<sequence length="691" mass="76933">MMTVTTPRKRKQSSLSPDSFPASGAPVKKIVMDFSASASPLSTRAASYHSLSLQAKLEAKNSKAEKSSRLELEAEKENLNFSLLEELVNSPLQMATAPKTVYSLSLLNKSPELDSPCNPAVPAESFYSKGKVYFTPLDRKLLKQSRSLKMINESGHMPCIGKTEKRKGRKSILKNPVSKHQVVSRQARPVPRNAKKVASSMLPARISVVSQLSNSIAKTQANGPFRVLSLKTKPKPKLLVGAAFFVTGKKSHTVFRKPTQVTKPVQSASRPMVKEELQKGAGIRTASTTNERRPGGAKGIELTKSTNVPKKKHIEIKEKFHGERQKEGFPKEREKFCLREVKICLQKIEKPHVIQASVLEDQTSSIAVDTEILGTVPSLHYVTDEDEVTVPCTGAAQEKRVSPLETAMYPMFNTPCTNKKRHQDFQEQLASPPLGSSTPSALASTGQLGPQPNKRKRESKDQLVIDAGQKHFGAITCRSCGMIYTAASPEDEAQHMQYHQRFMEGIKFVGWKKEHIVAKFWDGKIIMIQPDDPKYAIKKAEEVRELVDNELGFKQTTLSCPNKTVTYLYVSNEKKIVGCLIAEQIKQAFQVLPESVSHDLQSLEMLDRHRAWRCSTVPQTAICGISRVWVFSLMRRRGIASRMVDAVRTTFTYGSYLSTDDLAFSDPTPDGKLFATKYCKVPSFLVYNFVG</sequence>
<evidence type="ECO:0000313" key="14">
    <source>
        <dbReference type="Proteomes" id="UP000515156"/>
    </source>
</evidence>
<evidence type="ECO:0000256" key="7">
    <source>
        <dbReference type="ARBA" id="ARBA00023242"/>
    </source>
</evidence>
<dbReference type="GO" id="GO:0061733">
    <property type="term" value="F:protein-lysine-acetyltransferase activity"/>
    <property type="evidence" value="ECO:0007669"/>
    <property type="project" value="TreeGrafter"/>
</dbReference>
<evidence type="ECO:0000259" key="12">
    <source>
        <dbReference type="Pfam" id="PF13878"/>
    </source>
</evidence>
<keyword evidence="7" id="KW-0539">Nucleus</keyword>
<dbReference type="GO" id="GO:0000785">
    <property type="term" value="C:chromatin"/>
    <property type="evidence" value="ECO:0007669"/>
    <property type="project" value="TreeGrafter"/>
</dbReference>
<dbReference type="GO" id="GO:0008270">
    <property type="term" value="F:zinc ion binding"/>
    <property type="evidence" value="ECO:0007669"/>
    <property type="project" value="UniProtKB-KW"/>
</dbReference>
<keyword evidence="4" id="KW-0479">Metal-binding</keyword>
<evidence type="ECO:0000256" key="11">
    <source>
        <dbReference type="SAM" id="MobiDB-lite"/>
    </source>
</evidence>
<evidence type="ECO:0000259" key="13">
    <source>
        <dbReference type="Pfam" id="PF13880"/>
    </source>
</evidence>
<dbReference type="Proteomes" id="UP000515156">
    <property type="component" value="Chromosome 3"/>
</dbReference>
<evidence type="ECO:0000256" key="6">
    <source>
        <dbReference type="ARBA" id="ARBA00022833"/>
    </source>
</evidence>
<comment type="subcellular location">
    <subcellularLocation>
        <location evidence="1">Nucleus</location>
    </subcellularLocation>
</comment>
<keyword evidence="5" id="KW-0863">Zinc-finger</keyword>
<dbReference type="InParanoid" id="A0A6P7XN31"/>
<dbReference type="RefSeq" id="XP_030054531.1">
    <property type="nucleotide sequence ID" value="XM_030198671.1"/>
</dbReference>
<dbReference type="OrthoDB" id="428854at2759"/>
<comment type="catalytic activity">
    <reaction evidence="10">
        <text>L-lysyl-[protein] + acetyl-CoA = N(6)-acetyl-L-lysyl-[protein] + CoA + H(+)</text>
        <dbReference type="Rhea" id="RHEA:45948"/>
        <dbReference type="Rhea" id="RHEA-COMP:9752"/>
        <dbReference type="Rhea" id="RHEA-COMP:10731"/>
        <dbReference type="ChEBI" id="CHEBI:15378"/>
        <dbReference type="ChEBI" id="CHEBI:29969"/>
        <dbReference type="ChEBI" id="CHEBI:57287"/>
        <dbReference type="ChEBI" id="CHEBI:57288"/>
        <dbReference type="ChEBI" id="CHEBI:61930"/>
    </reaction>
</comment>
<evidence type="ECO:0000256" key="9">
    <source>
        <dbReference type="ARBA" id="ARBA00023315"/>
    </source>
</evidence>
<dbReference type="PANTHER" id="PTHR45884:SF3">
    <property type="entry name" value="N-ACETYLTRANSFERASE ESCO2"/>
    <property type="match status" value="1"/>
</dbReference>
<dbReference type="KEGG" id="muo:115467025"/>
<dbReference type="GO" id="GO:0005634">
    <property type="term" value="C:nucleus"/>
    <property type="evidence" value="ECO:0007669"/>
    <property type="project" value="UniProtKB-SubCell"/>
</dbReference>
<dbReference type="AlphaFoldDB" id="A0A6P7XN31"/>
<keyword evidence="8" id="KW-0131">Cell cycle</keyword>
<feature type="domain" description="N-acetyltransferase ESCO acetyl-transferase" evidence="13">
    <location>
        <begin position="620"/>
        <end position="687"/>
    </location>
</feature>
<reference evidence="15" key="1">
    <citation type="submission" date="2025-08" db="UniProtKB">
        <authorList>
            <consortium name="RefSeq"/>
        </authorList>
    </citation>
    <scope>IDENTIFICATION</scope>
</reference>
<feature type="region of interest" description="Disordered" evidence="11">
    <location>
        <begin position="1"/>
        <end position="25"/>
    </location>
</feature>
<evidence type="ECO:0000256" key="1">
    <source>
        <dbReference type="ARBA" id="ARBA00004123"/>
    </source>
</evidence>
<evidence type="ECO:0000256" key="2">
    <source>
        <dbReference type="ARBA" id="ARBA00005816"/>
    </source>
</evidence>
<dbReference type="InterPro" id="IPR028005">
    <property type="entry name" value="AcTrfase_ESCO_Znf_dom"/>
</dbReference>
<keyword evidence="3" id="KW-0808">Transferase</keyword>
<feature type="region of interest" description="Disordered" evidence="11">
    <location>
        <begin position="420"/>
        <end position="460"/>
    </location>
</feature>
<dbReference type="GeneID" id="115467025"/>
<evidence type="ECO:0000313" key="15">
    <source>
        <dbReference type="RefSeq" id="XP_030054531.1"/>
    </source>
</evidence>
<organism evidence="14 15">
    <name type="scientific">Microcaecilia unicolor</name>
    <dbReference type="NCBI Taxonomy" id="1415580"/>
    <lineage>
        <taxon>Eukaryota</taxon>
        <taxon>Metazoa</taxon>
        <taxon>Chordata</taxon>
        <taxon>Craniata</taxon>
        <taxon>Vertebrata</taxon>
        <taxon>Euteleostomi</taxon>
        <taxon>Amphibia</taxon>
        <taxon>Gymnophiona</taxon>
        <taxon>Siphonopidae</taxon>
        <taxon>Microcaecilia</taxon>
    </lineage>
</organism>
<keyword evidence="14" id="KW-1185">Reference proteome</keyword>
<evidence type="ECO:0000256" key="4">
    <source>
        <dbReference type="ARBA" id="ARBA00022723"/>
    </source>
</evidence>
<evidence type="ECO:0000256" key="10">
    <source>
        <dbReference type="ARBA" id="ARBA00047902"/>
    </source>
</evidence>
<dbReference type="CTD" id="157570"/>
<feature type="domain" description="N-acetyltransferase ESCO zinc-finger" evidence="12">
    <location>
        <begin position="462"/>
        <end position="501"/>
    </location>
</feature>